<proteinExistence type="predicted"/>
<gene>
    <name evidence="2" type="ORF">Adt_03404</name>
</gene>
<accession>A0ABD1VYJ0</accession>
<protein>
    <submittedName>
        <fullName evidence="2">Retrotrans gag domain-containing protein</fullName>
    </submittedName>
</protein>
<feature type="compositionally biased region" description="Basic and acidic residues" evidence="1">
    <location>
        <begin position="15"/>
        <end position="27"/>
    </location>
</feature>
<sequence length="131" mass="14761">MACGGKQRRLQAELPETHNAHDTKDLRETSRVDELVHRIHEQLQQRNAVETNQIVEKFAAAVALALQMQRNPKKDHSIERATKLGAKVFTGTSDPAMAEAWMDKIEKVFDVMGCLDDKRSTSCHFFVGGRS</sequence>
<dbReference type="AlphaFoldDB" id="A0ABD1VYJ0"/>
<evidence type="ECO:0000313" key="2">
    <source>
        <dbReference type="EMBL" id="KAL2542426.1"/>
    </source>
</evidence>
<keyword evidence="3" id="KW-1185">Reference proteome</keyword>
<dbReference type="EMBL" id="JBFOLK010000001">
    <property type="protein sequence ID" value="KAL2542426.1"/>
    <property type="molecule type" value="Genomic_DNA"/>
</dbReference>
<organism evidence="2 3">
    <name type="scientific">Abeliophyllum distichum</name>
    <dbReference type="NCBI Taxonomy" id="126358"/>
    <lineage>
        <taxon>Eukaryota</taxon>
        <taxon>Viridiplantae</taxon>
        <taxon>Streptophyta</taxon>
        <taxon>Embryophyta</taxon>
        <taxon>Tracheophyta</taxon>
        <taxon>Spermatophyta</taxon>
        <taxon>Magnoliopsida</taxon>
        <taxon>eudicotyledons</taxon>
        <taxon>Gunneridae</taxon>
        <taxon>Pentapetalae</taxon>
        <taxon>asterids</taxon>
        <taxon>lamiids</taxon>
        <taxon>Lamiales</taxon>
        <taxon>Oleaceae</taxon>
        <taxon>Forsythieae</taxon>
        <taxon>Abeliophyllum</taxon>
    </lineage>
</organism>
<name>A0ABD1VYJ0_9LAMI</name>
<reference evidence="3" key="1">
    <citation type="submission" date="2024-07" db="EMBL/GenBank/DDBJ databases">
        <title>Two chromosome-level genome assemblies of Korean endemic species Abeliophyllum distichum and Forsythia ovata (Oleaceae).</title>
        <authorList>
            <person name="Jang H."/>
        </authorList>
    </citation>
    <scope>NUCLEOTIDE SEQUENCE [LARGE SCALE GENOMIC DNA]</scope>
</reference>
<dbReference type="Proteomes" id="UP001604336">
    <property type="component" value="Unassembled WGS sequence"/>
</dbReference>
<comment type="caution">
    <text evidence="2">The sequence shown here is derived from an EMBL/GenBank/DDBJ whole genome shotgun (WGS) entry which is preliminary data.</text>
</comment>
<evidence type="ECO:0000313" key="3">
    <source>
        <dbReference type="Proteomes" id="UP001604336"/>
    </source>
</evidence>
<evidence type="ECO:0000256" key="1">
    <source>
        <dbReference type="SAM" id="MobiDB-lite"/>
    </source>
</evidence>
<feature type="region of interest" description="Disordered" evidence="1">
    <location>
        <begin position="1"/>
        <end position="27"/>
    </location>
</feature>